<dbReference type="InterPro" id="IPR036390">
    <property type="entry name" value="WH_DNA-bd_sf"/>
</dbReference>
<name>A0A432M1S7_9GAMM</name>
<dbReference type="EMBL" id="RYYV01000019">
    <property type="protein sequence ID" value="RUL71093.1"/>
    <property type="molecule type" value="Genomic_DNA"/>
</dbReference>
<dbReference type="Gene3D" id="1.10.10.10">
    <property type="entry name" value="Winged helix-like DNA-binding domain superfamily/Winged helix DNA-binding domain"/>
    <property type="match status" value="1"/>
</dbReference>
<dbReference type="RefSeq" id="WP_126686430.1">
    <property type="nucleotide sequence ID" value="NZ_RYYV01000019.1"/>
</dbReference>
<evidence type="ECO:0000256" key="2">
    <source>
        <dbReference type="ARBA" id="ARBA00023315"/>
    </source>
</evidence>
<keyword evidence="2" id="KW-0012">Acyltransferase</keyword>
<dbReference type="OrthoDB" id="273614at2"/>
<feature type="domain" description="HTH marR-type" evidence="3">
    <location>
        <begin position="7"/>
        <end position="145"/>
    </location>
</feature>
<dbReference type="Gene3D" id="3.40.630.30">
    <property type="match status" value="1"/>
</dbReference>
<evidence type="ECO:0000259" key="3">
    <source>
        <dbReference type="PROSITE" id="PS50995"/>
    </source>
</evidence>
<evidence type="ECO:0000256" key="1">
    <source>
        <dbReference type="ARBA" id="ARBA00022679"/>
    </source>
</evidence>
<keyword evidence="1" id="KW-0808">Transferase</keyword>
<proteinExistence type="predicted"/>
<sequence>MNTHQTQAQLAQQIAAIREFNRYYTARLGLLRRRHLDGEFALTEARILYEVSAQPKVTASALQETLELDAGYMSRLLSGLIRRKLIRRVSSDTDAREKPLLLTAVGQKAVARLNEQSMAHIHGMLTHLSAADRAALVTSLAGVRSLLEDRRQAPLRITRLTAPDDHALALLNEYYEAVHVVQRDKPGSIQQLIDDPASGIWLAYLDDEVVGCVVLRKLTTLPHASECKRLYVKPSARGRHIADKLLDAQEAYARSQGIEWIYLDSYDDLKAAIWLYEKRGYERCERYNDNPQATVFMRKHLDT</sequence>
<dbReference type="SUPFAM" id="SSF55729">
    <property type="entry name" value="Acyl-CoA N-acyltransferases (Nat)"/>
    <property type="match status" value="1"/>
</dbReference>
<organism evidence="5 6">
    <name type="scientific">Dyella choica</name>
    <dbReference type="NCBI Taxonomy" id="1927959"/>
    <lineage>
        <taxon>Bacteria</taxon>
        <taxon>Pseudomonadati</taxon>
        <taxon>Pseudomonadota</taxon>
        <taxon>Gammaproteobacteria</taxon>
        <taxon>Lysobacterales</taxon>
        <taxon>Rhodanobacteraceae</taxon>
        <taxon>Dyella</taxon>
    </lineage>
</organism>
<dbReference type="InterPro" id="IPR000835">
    <property type="entry name" value="HTH_MarR-typ"/>
</dbReference>
<dbReference type="Pfam" id="PF00583">
    <property type="entry name" value="Acetyltransf_1"/>
    <property type="match status" value="1"/>
</dbReference>
<protein>
    <submittedName>
        <fullName evidence="5">MarR family transcriptional regulator</fullName>
    </submittedName>
</protein>
<dbReference type="CDD" id="cd04301">
    <property type="entry name" value="NAT_SF"/>
    <property type="match status" value="1"/>
</dbReference>
<accession>A0A432M1S7</accession>
<feature type="domain" description="N-acetyltransferase" evidence="4">
    <location>
        <begin position="155"/>
        <end position="302"/>
    </location>
</feature>
<dbReference type="InterPro" id="IPR000182">
    <property type="entry name" value="GNAT_dom"/>
</dbReference>
<comment type="caution">
    <text evidence="5">The sequence shown here is derived from an EMBL/GenBank/DDBJ whole genome shotgun (WGS) entry which is preliminary data.</text>
</comment>
<dbReference type="AlphaFoldDB" id="A0A432M1S7"/>
<dbReference type="InterPro" id="IPR050832">
    <property type="entry name" value="Bact_Acetyltransf"/>
</dbReference>
<gene>
    <name evidence="5" type="ORF">EKH80_19305</name>
</gene>
<dbReference type="PANTHER" id="PTHR43877">
    <property type="entry name" value="AMINOALKYLPHOSPHONATE N-ACETYLTRANSFERASE-RELATED-RELATED"/>
    <property type="match status" value="1"/>
</dbReference>
<dbReference type="Pfam" id="PF12802">
    <property type="entry name" value="MarR_2"/>
    <property type="match status" value="1"/>
</dbReference>
<keyword evidence="6" id="KW-1185">Reference proteome</keyword>
<dbReference type="GO" id="GO:0003700">
    <property type="term" value="F:DNA-binding transcription factor activity"/>
    <property type="evidence" value="ECO:0007669"/>
    <property type="project" value="InterPro"/>
</dbReference>
<dbReference type="Proteomes" id="UP000274358">
    <property type="component" value="Unassembled WGS sequence"/>
</dbReference>
<evidence type="ECO:0000313" key="6">
    <source>
        <dbReference type="Proteomes" id="UP000274358"/>
    </source>
</evidence>
<evidence type="ECO:0000313" key="5">
    <source>
        <dbReference type="EMBL" id="RUL71093.1"/>
    </source>
</evidence>
<evidence type="ECO:0000259" key="4">
    <source>
        <dbReference type="PROSITE" id="PS51186"/>
    </source>
</evidence>
<dbReference type="SUPFAM" id="SSF46785">
    <property type="entry name" value="Winged helix' DNA-binding domain"/>
    <property type="match status" value="1"/>
</dbReference>
<dbReference type="InterPro" id="IPR036388">
    <property type="entry name" value="WH-like_DNA-bd_sf"/>
</dbReference>
<dbReference type="PANTHER" id="PTHR43877:SF2">
    <property type="entry name" value="AMINOALKYLPHOSPHONATE N-ACETYLTRANSFERASE-RELATED"/>
    <property type="match status" value="1"/>
</dbReference>
<reference evidence="5 6" key="1">
    <citation type="submission" date="2018-12" db="EMBL/GenBank/DDBJ databases">
        <title>Dyella dinghuensis sp. nov. DHOA06 and Dyella choica sp. nov. 4M-K27, isolated from forest soil.</title>
        <authorList>
            <person name="Qiu L.-H."/>
            <person name="Gao Z.-H."/>
        </authorList>
    </citation>
    <scope>NUCLEOTIDE SEQUENCE [LARGE SCALE GENOMIC DNA]</scope>
    <source>
        <strain evidence="5 6">4M-K27</strain>
    </source>
</reference>
<dbReference type="PROSITE" id="PS50995">
    <property type="entry name" value="HTH_MARR_2"/>
    <property type="match status" value="1"/>
</dbReference>
<dbReference type="SMART" id="SM00347">
    <property type="entry name" value="HTH_MARR"/>
    <property type="match status" value="1"/>
</dbReference>
<dbReference type="InterPro" id="IPR016181">
    <property type="entry name" value="Acyl_CoA_acyltransferase"/>
</dbReference>
<dbReference type="PROSITE" id="PS51186">
    <property type="entry name" value="GNAT"/>
    <property type="match status" value="1"/>
</dbReference>
<dbReference type="GO" id="GO:0016747">
    <property type="term" value="F:acyltransferase activity, transferring groups other than amino-acyl groups"/>
    <property type="evidence" value="ECO:0007669"/>
    <property type="project" value="InterPro"/>
</dbReference>